<dbReference type="EMBL" id="UINC01032685">
    <property type="protein sequence ID" value="SVB20753.1"/>
    <property type="molecule type" value="Genomic_DNA"/>
</dbReference>
<dbReference type="AlphaFoldDB" id="A0A382C607"/>
<sequence>VDHHCHELVGHCVQGLKNPASVGVSRLEPSLPYTPPCKTGLVVIPQIYFDNTRHMDDSLVVNTFSALAQASLLQVFRLLVRKDSDGLAAGDIAHQLGYHTTLCRHIWLF</sequence>
<reference evidence="1" key="1">
    <citation type="submission" date="2018-05" db="EMBL/GenBank/DDBJ databases">
        <authorList>
            <person name="Lanie J.A."/>
            <person name="Ng W.-L."/>
            <person name="Kazmierczak K.M."/>
            <person name="Andrzejewski T.M."/>
            <person name="Davidsen T.M."/>
            <person name="Wayne K.J."/>
            <person name="Tettelin H."/>
            <person name="Glass J.I."/>
            <person name="Rusch D."/>
            <person name="Podicherti R."/>
            <person name="Tsui H.-C.T."/>
            <person name="Winkler M.E."/>
        </authorList>
    </citation>
    <scope>NUCLEOTIDE SEQUENCE</scope>
</reference>
<name>A0A382C607_9ZZZZ</name>
<evidence type="ECO:0008006" key="2">
    <source>
        <dbReference type="Google" id="ProtNLM"/>
    </source>
</evidence>
<proteinExistence type="predicted"/>
<evidence type="ECO:0000313" key="1">
    <source>
        <dbReference type="EMBL" id="SVB20753.1"/>
    </source>
</evidence>
<feature type="non-terminal residue" evidence="1">
    <location>
        <position position="1"/>
    </location>
</feature>
<accession>A0A382C607</accession>
<organism evidence="1">
    <name type="scientific">marine metagenome</name>
    <dbReference type="NCBI Taxonomy" id="408172"/>
    <lineage>
        <taxon>unclassified sequences</taxon>
        <taxon>metagenomes</taxon>
        <taxon>ecological metagenomes</taxon>
    </lineage>
</organism>
<protein>
    <recommendedName>
        <fullName evidence="2">HTH arsR-type domain-containing protein</fullName>
    </recommendedName>
</protein>
<gene>
    <name evidence="1" type="ORF">METZ01_LOCUS173607</name>
</gene>